<name>A0A3A4NYB9_ABYX5</name>
<evidence type="ECO:0000313" key="2">
    <source>
        <dbReference type="Proteomes" id="UP000265882"/>
    </source>
</evidence>
<protein>
    <submittedName>
        <fullName evidence="1">Uncharacterized protein</fullName>
    </submittedName>
</protein>
<organism evidence="1 2">
    <name type="scientific">Abyssobacteria bacterium (strain SURF_5)</name>
    <dbReference type="NCBI Taxonomy" id="2093360"/>
    <lineage>
        <taxon>Bacteria</taxon>
        <taxon>Pseudomonadati</taxon>
        <taxon>Candidatus Hydrogenedentota</taxon>
        <taxon>Candidatus Abyssobacteria</taxon>
    </lineage>
</organism>
<dbReference type="EMBL" id="QZKU01000022">
    <property type="protein sequence ID" value="RJP25467.1"/>
    <property type="molecule type" value="Genomic_DNA"/>
</dbReference>
<sequence length="302" mass="34704">MKSRLTRIICSYCLFFGVIMFSAIKASNLLTASAFPYMPDRRLLEFDRTLEGYASSPSPGRRYVILGSSYAEALDTSYINLGLISTVPREHMHIIKKCPPADTVLYVFTLLDLFYANSPTREYVIRPPLRRLYLCKMSLLYRARLFDRVEEKPGSYHEEYRLLQYAAGRESLKDLWADRTIQLIGGLAACERVDLAPLRRLQQLHPNIIFVLHPILPLKSLPENSAFARQVNHLVTRQHELLENMQQSGLPFIDLSNEVKSEQFIDLLHVRPEAELGRKLEDALMDREFLKEPLIRAPVPAG</sequence>
<proteinExistence type="predicted"/>
<dbReference type="Proteomes" id="UP000265882">
    <property type="component" value="Unassembled WGS sequence"/>
</dbReference>
<comment type="caution">
    <text evidence="1">The sequence shown here is derived from an EMBL/GenBank/DDBJ whole genome shotgun (WGS) entry which is preliminary data.</text>
</comment>
<accession>A0A3A4NYB9</accession>
<dbReference type="AlphaFoldDB" id="A0A3A4NYB9"/>
<reference evidence="1 2" key="1">
    <citation type="journal article" date="2017" name="ISME J.">
        <title>Energy and carbon metabolisms in a deep terrestrial subsurface fluid microbial community.</title>
        <authorList>
            <person name="Momper L."/>
            <person name="Jungbluth S.P."/>
            <person name="Lee M.D."/>
            <person name="Amend J.P."/>
        </authorList>
    </citation>
    <scope>NUCLEOTIDE SEQUENCE [LARGE SCALE GENOMIC DNA]</scope>
    <source>
        <strain evidence="1">SURF_5</strain>
    </source>
</reference>
<gene>
    <name evidence="1" type="ORF">C4520_02370</name>
</gene>
<evidence type="ECO:0000313" key="1">
    <source>
        <dbReference type="EMBL" id="RJP25467.1"/>
    </source>
</evidence>